<evidence type="ECO:0000256" key="1">
    <source>
        <dbReference type="SAM" id="Phobius"/>
    </source>
</evidence>
<reference evidence="3 4" key="1">
    <citation type="submission" date="2019-07" db="EMBL/GenBank/DDBJ databases">
        <title>Comparative genomics of three clinical Ureaplasma species: analysis of their core genomes and virulence factors.</title>
        <authorList>
            <person name="Yang T."/>
            <person name="Zhang Y."/>
            <person name="Li X."/>
            <person name="Kong Y."/>
            <person name="Yu H."/>
            <person name="Ruan Z."/>
            <person name="Xie X."/>
            <person name="Zhang J."/>
        </authorList>
    </citation>
    <scope>NUCLEOTIDE SEQUENCE [LARGE SCALE GENOMIC DNA]</scope>
    <source>
        <strain evidence="3 4">132</strain>
    </source>
</reference>
<dbReference type="EMBL" id="CP041200">
    <property type="protein sequence ID" value="QDI65118.1"/>
    <property type="molecule type" value="Genomic_DNA"/>
</dbReference>
<keyword evidence="1" id="KW-0472">Membrane</keyword>
<gene>
    <name evidence="3" type="ORF">FJM05_02980</name>
    <name evidence="2" type="ORF">LH652_02885</name>
</gene>
<dbReference type="Proteomes" id="UP001201240">
    <property type="component" value="Unassembled WGS sequence"/>
</dbReference>
<proteinExistence type="predicted"/>
<accession>A0AAP9ADC5</accession>
<dbReference type="Proteomes" id="UP000318231">
    <property type="component" value="Chromosome"/>
</dbReference>
<sequence>MDSSLKRQKRRNRMIISLIFANIAWIGIITAIVLCLKNKEKNHKNFVEEDHKISHPSWEYDKDGNLKFILN</sequence>
<reference evidence="2 5" key="2">
    <citation type="submission" date="2021-10" db="EMBL/GenBank/DDBJ databases">
        <title>Sequencing the mobilome of antimicrobial resistant bacterial isolates spanning a range of GC content: The potential of a sustainable low cost, low infrastructure approach for surveillance with Oxford Nanopore sequencing.</title>
        <authorList>
            <person name="Sands K."/>
        </authorList>
    </citation>
    <scope>NUCLEOTIDE SEQUENCE [LARGE SCALE GENOMIC DNA]</scope>
    <source>
        <strain evidence="2 5">MIN-202</strain>
    </source>
</reference>
<evidence type="ECO:0000313" key="4">
    <source>
        <dbReference type="Proteomes" id="UP000318231"/>
    </source>
</evidence>
<protein>
    <submittedName>
        <fullName evidence="3">Uncharacterized protein</fullName>
    </submittedName>
</protein>
<evidence type="ECO:0000313" key="3">
    <source>
        <dbReference type="EMBL" id="QDI65118.1"/>
    </source>
</evidence>
<dbReference type="RefSeq" id="WP_004026111.1">
    <property type="nucleotide sequence ID" value="NZ_CAMXZD010000004.1"/>
</dbReference>
<dbReference type="EMBL" id="JAJBIS010000001">
    <property type="protein sequence ID" value="MCF1349218.1"/>
    <property type="molecule type" value="Genomic_DNA"/>
</dbReference>
<keyword evidence="1" id="KW-0812">Transmembrane</keyword>
<evidence type="ECO:0000313" key="2">
    <source>
        <dbReference type="EMBL" id="MCF1349218.1"/>
    </source>
</evidence>
<name>A0AAP9ADC5_UREUR</name>
<organism evidence="3 4">
    <name type="scientific">Ureaplasma urealyticum</name>
    <name type="common">Ureaplasma urealyticum biotype 2</name>
    <dbReference type="NCBI Taxonomy" id="2130"/>
    <lineage>
        <taxon>Bacteria</taxon>
        <taxon>Bacillati</taxon>
        <taxon>Mycoplasmatota</taxon>
        <taxon>Mycoplasmoidales</taxon>
        <taxon>Mycoplasmoidaceae</taxon>
        <taxon>Ureaplasma</taxon>
    </lineage>
</organism>
<dbReference type="AlphaFoldDB" id="A0AAP9ADC5"/>
<feature type="transmembrane region" description="Helical" evidence="1">
    <location>
        <begin position="15"/>
        <end position="36"/>
    </location>
</feature>
<evidence type="ECO:0000313" key="5">
    <source>
        <dbReference type="Proteomes" id="UP001201240"/>
    </source>
</evidence>
<dbReference type="GeneID" id="93849076"/>
<keyword evidence="1" id="KW-1133">Transmembrane helix</keyword>